<dbReference type="GO" id="GO:0008270">
    <property type="term" value="F:zinc ion binding"/>
    <property type="evidence" value="ECO:0007669"/>
    <property type="project" value="UniProtKB-UniRule"/>
</dbReference>
<dbReference type="Pfam" id="PF01807">
    <property type="entry name" value="Zn_ribbon_DnaG"/>
    <property type="match status" value="1"/>
</dbReference>
<dbReference type="GO" id="GO:0005737">
    <property type="term" value="C:cytoplasm"/>
    <property type="evidence" value="ECO:0007669"/>
    <property type="project" value="TreeGrafter"/>
</dbReference>
<evidence type="ECO:0000256" key="12">
    <source>
        <dbReference type="HAMAP-Rule" id="MF_00974"/>
    </source>
</evidence>
<dbReference type="SMART" id="SM00493">
    <property type="entry name" value="TOPRIM"/>
    <property type="match status" value="1"/>
</dbReference>
<keyword evidence="4 12" id="KW-0548">Nucleotidyltransferase</keyword>
<dbReference type="AlphaFoldDB" id="A0A212L215"/>
<dbReference type="GO" id="GO:0006269">
    <property type="term" value="P:DNA replication, synthesis of primer"/>
    <property type="evidence" value="ECO:0007669"/>
    <property type="project" value="UniProtKB-UniRule"/>
</dbReference>
<evidence type="ECO:0000256" key="3">
    <source>
        <dbReference type="ARBA" id="ARBA00022679"/>
    </source>
</evidence>
<comment type="subunit">
    <text evidence="12">Monomer. Interacts with DnaB.</text>
</comment>
<keyword evidence="8 12" id="KW-0862">Zinc</keyword>
<evidence type="ECO:0000256" key="4">
    <source>
        <dbReference type="ARBA" id="ARBA00022695"/>
    </source>
</evidence>
<comment type="function">
    <text evidence="12">RNA polymerase that catalyzes the synthesis of short RNA molecules used as primers for DNA polymerase during DNA replication.</text>
</comment>
<evidence type="ECO:0000256" key="11">
    <source>
        <dbReference type="ARBA" id="ARBA00023163"/>
    </source>
</evidence>
<organism evidence="14">
    <name type="scientific">uncultured Pleomorphomonas sp</name>
    <dbReference type="NCBI Taxonomy" id="442121"/>
    <lineage>
        <taxon>Bacteria</taxon>
        <taxon>Pseudomonadati</taxon>
        <taxon>Pseudomonadota</taxon>
        <taxon>Alphaproteobacteria</taxon>
        <taxon>Hyphomicrobiales</taxon>
        <taxon>Pleomorphomonadaceae</taxon>
        <taxon>Pleomorphomonas</taxon>
        <taxon>environmental samples</taxon>
    </lineage>
</organism>
<dbReference type="GO" id="GO:0003899">
    <property type="term" value="F:DNA-directed RNA polymerase activity"/>
    <property type="evidence" value="ECO:0007669"/>
    <property type="project" value="UniProtKB-UniRule"/>
</dbReference>
<feature type="domain" description="Toprim" evidence="13">
    <location>
        <begin position="260"/>
        <end position="342"/>
    </location>
</feature>
<evidence type="ECO:0000313" key="14">
    <source>
        <dbReference type="EMBL" id="SCM71556.1"/>
    </source>
</evidence>
<dbReference type="InterPro" id="IPR006295">
    <property type="entry name" value="DNA_primase_DnaG"/>
</dbReference>
<dbReference type="PANTHER" id="PTHR30313">
    <property type="entry name" value="DNA PRIMASE"/>
    <property type="match status" value="1"/>
</dbReference>
<dbReference type="InterPro" id="IPR036977">
    <property type="entry name" value="DNA_primase_Znf_CHC2"/>
</dbReference>
<proteinExistence type="inferred from homology"/>
<dbReference type="SUPFAM" id="SSF56731">
    <property type="entry name" value="DNA primase core"/>
    <property type="match status" value="1"/>
</dbReference>
<keyword evidence="6 12" id="KW-0479">Metal-binding</keyword>
<dbReference type="EMBL" id="FMJD01000002">
    <property type="protein sequence ID" value="SCM71556.1"/>
    <property type="molecule type" value="Genomic_DNA"/>
</dbReference>
<reference evidence="14" key="1">
    <citation type="submission" date="2016-08" db="EMBL/GenBank/DDBJ databases">
        <authorList>
            <person name="Seilhamer J.J."/>
        </authorList>
    </citation>
    <scope>NUCLEOTIDE SEQUENCE</scope>
    <source>
        <strain evidence="14">86</strain>
    </source>
</reference>
<dbReference type="NCBIfam" id="TIGR01391">
    <property type="entry name" value="dnaG"/>
    <property type="match status" value="1"/>
</dbReference>
<evidence type="ECO:0000256" key="7">
    <source>
        <dbReference type="ARBA" id="ARBA00022771"/>
    </source>
</evidence>
<evidence type="ECO:0000256" key="10">
    <source>
        <dbReference type="ARBA" id="ARBA00023125"/>
    </source>
</evidence>
<dbReference type="GO" id="GO:1990077">
    <property type="term" value="C:primosome complex"/>
    <property type="evidence" value="ECO:0007669"/>
    <property type="project" value="UniProtKB-KW"/>
</dbReference>
<dbReference type="Gene3D" id="3.90.980.10">
    <property type="entry name" value="DNA primase, catalytic core, N-terminal domain"/>
    <property type="match status" value="1"/>
</dbReference>
<dbReference type="Gene3D" id="3.90.580.10">
    <property type="entry name" value="Zinc finger, CHC2-type domain"/>
    <property type="match status" value="1"/>
</dbReference>
<evidence type="ECO:0000256" key="9">
    <source>
        <dbReference type="ARBA" id="ARBA00022842"/>
    </source>
</evidence>
<dbReference type="InterPro" id="IPR037068">
    <property type="entry name" value="DNA_primase_core_N_sf"/>
</dbReference>
<name>A0A212L215_9HYPH</name>
<accession>A0A212L215</accession>
<evidence type="ECO:0000256" key="8">
    <source>
        <dbReference type="ARBA" id="ARBA00022833"/>
    </source>
</evidence>
<keyword evidence="9" id="KW-0460">Magnesium</keyword>
<evidence type="ECO:0000259" key="13">
    <source>
        <dbReference type="PROSITE" id="PS50880"/>
    </source>
</evidence>
<dbReference type="Pfam" id="PF08275">
    <property type="entry name" value="DNAG_N"/>
    <property type="match status" value="1"/>
</dbReference>
<dbReference type="EC" id="2.7.7.101" evidence="12"/>
<dbReference type="Gene3D" id="3.40.1360.10">
    <property type="match status" value="1"/>
</dbReference>
<dbReference type="PANTHER" id="PTHR30313:SF2">
    <property type="entry name" value="DNA PRIMASE"/>
    <property type="match status" value="1"/>
</dbReference>
<dbReference type="InterPro" id="IPR006171">
    <property type="entry name" value="TOPRIM_dom"/>
</dbReference>
<comment type="similarity">
    <text evidence="12">Belongs to the DnaG primase family.</text>
</comment>
<dbReference type="SUPFAM" id="SSF57783">
    <property type="entry name" value="Zinc beta-ribbon"/>
    <property type="match status" value="1"/>
</dbReference>
<protein>
    <recommendedName>
        <fullName evidence="12">DNA primase</fullName>
        <ecNumber evidence="12">2.7.7.101</ecNumber>
    </recommendedName>
</protein>
<dbReference type="CDD" id="cd03364">
    <property type="entry name" value="TOPRIM_DnaG_primases"/>
    <property type="match status" value="1"/>
</dbReference>
<dbReference type="PROSITE" id="PS50880">
    <property type="entry name" value="TOPRIM"/>
    <property type="match status" value="1"/>
</dbReference>
<keyword evidence="2 12" id="KW-0639">Primosome</keyword>
<evidence type="ECO:0000256" key="2">
    <source>
        <dbReference type="ARBA" id="ARBA00022515"/>
    </source>
</evidence>
<dbReference type="HAMAP" id="MF_00974">
    <property type="entry name" value="DNA_primase_DnaG"/>
    <property type="match status" value="1"/>
</dbReference>
<comment type="catalytic activity">
    <reaction evidence="12">
        <text>ssDNA + n NTP = ssDNA/pppN(pN)n-1 hybrid + (n-1) diphosphate.</text>
        <dbReference type="EC" id="2.7.7.101"/>
    </reaction>
</comment>
<evidence type="ECO:0000256" key="5">
    <source>
        <dbReference type="ARBA" id="ARBA00022705"/>
    </source>
</evidence>
<dbReference type="InterPro" id="IPR030846">
    <property type="entry name" value="DnaG_bac"/>
</dbReference>
<keyword evidence="7 12" id="KW-0863">Zinc-finger</keyword>
<keyword evidence="11 12" id="KW-0804">Transcription</keyword>
<dbReference type="Pfam" id="PF13155">
    <property type="entry name" value="Toprim_2"/>
    <property type="match status" value="1"/>
</dbReference>
<keyword evidence="10 12" id="KW-0238">DNA-binding</keyword>
<comment type="domain">
    <text evidence="12">Contains an N-terminal zinc-binding domain, a central core domain that contains the primase activity, and a C-terminal DnaB-binding domain.</text>
</comment>
<dbReference type="GO" id="GO:0003677">
    <property type="term" value="F:DNA binding"/>
    <property type="evidence" value="ECO:0007669"/>
    <property type="project" value="UniProtKB-KW"/>
</dbReference>
<dbReference type="InterPro" id="IPR013264">
    <property type="entry name" value="DNAG_N"/>
</dbReference>
<dbReference type="SMART" id="SM00400">
    <property type="entry name" value="ZnF_CHCC"/>
    <property type="match status" value="1"/>
</dbReference>
<sequence>MRFPPHILDEIRVRMPVSELVGKRVTWDKRKSQPAKGDYWACCPFHGEKTASFHVDDRRGIYHCFGCGVTGDVFRWMTDMEKHSFPEAVEELARITGVKIPRDEKAEKEEKLYLDGVAVMEEACRFFEASLRLSGGEAARAYVGKRELKPETVKEFRIGYAPAKAPMLREHLTGKGVSIETMQDLGLVRARDDGSVYDFFRDRLMIPIQDHKGRVIAFGGRALNDEVQPKYLNSPDTPLFDKSRTVFNVHRALKPAREASICLVVEGYMDVISVYQSGFLPVVAGMGTAITEAQIARFWRLAPEPVMCLDGDKAGVSAAHRAVDRILPALKAGHSFNFAFLPDGKDPDDIARVGGRDAIAKAIEGASPLVDVLWRRETDGAQLNTPERRAALEKRLYDLIDTIADRSVRASYRTAVRIRLSDMLWRAEKGAHAAKAPVLQAVDTGSLAAAIEAQARALDALILGLAVEYPALIDTHAERFAALRFGSEAYEAFKGELLRLIDDGPFDPASIDERFGPVLREVHGDDVTNAVGMVTRNRGYRVRDRLMILRFSPGPDLVERVFLGLLDRKAILDAEEEVRASIAAVSDDEEAGRIMAVLDDIQARKIAYELEQKLISEEVKALRSATGA</sequence>
<keyword evidence="3 12" id="KW-0808">Transferase</keyword>
<dbReference type="InterPro" id="IPR050219">
    <property type="entry name" value="DnaG_primase"/>
</dbReference>
<gene>
    <name evidence="12 14" type="primary">dnaG</name>
    <name evidence="14" type="ORF">KL86PLE_100262</name>
</gene>
<keyword evidence="5 12" id="KW-0235">DNA replication</keyword>
<evidence type="ECO:0000256" key="6">
    <source>
        <dbReference type="ARBA" id="ARBA00022723"/>
    </source>
</evidence>
<keyword evidence="1 12" id="KW-0240">DNA-directed RNA polymerase</keyword>
<dbReference type="RefSeq" id="WP_288199064.1">
    <property type="nucleotide sequence ID" value="NZ_LT608334.1"/>
</dbReference>
<comment type="cofactor">
    <cofactor evidence="12">
        <name>Zn(2+)</name>
        <dbReference type="ChEBI" id="CHEBI:29105"/>
    </cofactor>
    <text evidence="12">Binds 1 zinc ion per monomer.</text>
</comment>
<evidence type="ECO:0000256" key="1">
    <source>
        <dbReference type="ARBA" id="ARBA00022478"/>
    </source>
</evidence>
<dbReference type="InterPro" id="IPR034151">
    <property type="entry name" value="TOPRIM_DnaG_bac"/>
</dbReference>
<feature type="zinc finger region" description="CHC2-type" evidence="12">
    <location>
        <begin position="43"/>
        <end position="67"/>
    </location>
</feature>
<dbReference type="GO" id="GO:0000428">
    <property type="term" value="C:DNA-directed RNA polymerase complex"/>
    <property type="evidence" value="ECO:0007669"/>
    <property type="project" value="UniProtKB-KW"/>
</dbReference>
<dbReference type="InterPro" id="IPR002694">
    <property type="entry name" value="Znf_CHC2"/>
</dbReference>